<comment type="caution">
    <text evidence="1">The sequence shown here is derived from an EMBL/GenBank/DDBJ whole genome shotgun (WGS) entry which is preliminary data.</text>
</comment>
<dbReference type="EMBL" id="JBHSEI010000008">
    <property type="protein sequence ID" value="MFC4639175.1"/>
    <property type="molecule type" value="Genomic_DNA"/>
</dbReference>
<reference evidence="2" key="1">
    <citation type="journal article" date="2019" name="Int. J. Syst. Evol. Microbiol.">
        <title>The Global Catalogue of Microorganisms (GCM) 10K type strain sequencing project: providing services to taxonomists for standard genome sequencing and annotation.</title>
        <authorList>
            <consortium name="The Broad Institute Genomics Platform"/>
            <consortium name="The Broad Institute Genome Sequencing Center for Infectious Disease"/>
            <person name="Wu L."/>
            <person name="Ma J."/>
        </authorList>
    </citation>
    <scope>NUCLEOTIDE SEQUENCE [LARGE SCALE GENOMIC DNA]</scope>
    <source>
        <strain evidence="2">CCUG 55995</strain>
    </source>
</reference>
<name>A0ABV9IBU8_9DEIO</name>
<dbReference type="RefSeq" id="WP_380062168.1">
    <property type="nucleotide sequence ID" value="NZ_JBHSEI010000008.1"/>
</dbReference>
<sequence>MTLESSEQEFTSRFAAYAAQGTVYAGREGSPLLEFAAGGRVLYLFDRNGPYAASPGPAQVIVHGVLEPGGLQRLAEGAQPPEEKLAVLGISALEGQGRVLAVMRQVWVVQARLPLVLATWHEAPQVREGEWISFRTLAPLHGFVLS</sequence>
<protein>
    <submittedName>
        <fullName evidence="1">Uncharacterized protein</fullName>
    </submittedName>
</protein>
<evidence type="ECO:0000313" key="2">
    <source>
        <dbReference type="Proteomes" id="UP001595952"/>
    </source>
</evidence>
<evidence type="ECO:0000313" key="1">
    <source>
        <dbReference type="EMBL" id="MFC4639175.1"/>
    </source>
</evidence>
<organism evidence="1 2">
    <name type="scientific">Deinococcus hohokamensis</name>
    <dbReference type="NCBI Taxonomy" id="309883"/>
    <lineage>
        <taxon>Bacteria</taxon>
        <taxon>Thermotogati</taxon>
        <taxon>Deinococcota</taxon>
        <taxon>Deinococci</taxon>
        <taxon>Deinococcales</taxon>
        <taxon>Deinococcaceae</taxon>
        <taxon>Deinococcus</taxon>
    </lineage>
</organism>
<dbReference type="Proteomes" id="UP001595952">
    <property type="component" value="Unassembled WGS sequence"/>
</dbReference>
<proteinExistence type="predicted"/>
<gene>
    <name evidence="1" type="ORF">ACFO0D_12585</name>
</gene>
<keyword evidence="2" id="KW-1185">Reference proteome</keyword>
<accession>A0ABV9IBU8</accession>